<comment type="caution">
    <text evidence="2">The sequence shown here is derived from an EMBL/GenBank/DDBJ whole genome shotgun (WGS) entry which is preliminary data.</text>
</comment>
<keyword evidence="1" id="KW-0732">Signal</keyword>
<sequence>MHYALSLAITCLFTAMVLLLSSGIAASTRAESNEQETFTTIEWPDLIPPETLEVLMNPPKYITEMEDGSAEDQIANNIKNAIGAASDDPYQQALSSTEVNADMDGAMIRLPGFVVPLEFDDEQVITQFFLVPYFGACLHMPPPPPNQIILVNSPQGLTLDELYTPIWVSGVLSASVTEYDMATAAYVLTMAAYENYEE</sequence>
<dbReference type="RefSeq" id="WP_279247713.1">
    <property type="nucleotide sequence ID" value="NZ_SHNO01000001.1"/>
</dbReference>
<evidence type="ECO:0000313" key="3">
    <source>
        <dbReference type="Proteomes" id="UP001143304"/>
    </source>
</evidence>
<evidence type="ECO:0000256" key="1">
    <source>
        <dbReference type="SAM" id="SignalP"/>
    </source>
</evidence>
<keyword evidence="3" id="KW-1185">Reference proteome</keyword>
<accession>A0ABT3T131</accession>
<evidence type="ECO:0000313" key="2">
    <source>
        <dbReference type="EMBL" id="MCX2975955.1"/>
    </source>
</evidence>
<dbReference type="EMBL" id="SHNO01000001">
    <property type="protein sequence ID" value="MCX2975955.1"/>
    <property type="molecule type" value="Genomic_DNA"/>
</dbReference>
<dbReference type="Gene3D" id="2.40.50.870">
    <property type="entry name" value="Protein of unknown function (DUF3299)"/>
    <property type="match status" value="1"/>
</dbReference>
<dbReference type="Pfam" id="PF11736">
    <property type="entry name" value="DUF3299"/>
    <property type="match status" value="1"/>
</dbReference>
<proteinExistence type="predicted"/>
<protein>
    <submittedName>
        <fullName evidence="2">DUF3299 domain-containing protein</fullName>
    </submittedName>
</protein>
<dbReference type="InterPro" id="IPR021727">
    <property type="entry name" value="DUF3299"/>
</dbReference>
<gene>
    <name evidence="2" type="ORF">EYC82_01120</name>
</gene>
<dbReference type="Proteomes" id="UP001143304">
    <property type="component" value="Unassembled WGS sequence"/>
</dbReference>
<organism evidence="2 3">
    <name type="scientific">Candidatus Marimicrobium litorale</name>
    <dbReference type="NCBI Taxonomy" id="2518991"/>
    <lineage>
        <taxon>Bacteria</taxon>
        <taxon>Pseudomonadati</taxon>
        <taxon>Pseudomonadota</taxon>
        <taxon>Gammaproteobacteria</taxon>
        <taxon>Cellvibrionales</taxon>
        <taxon>Halieaceae</taxon>
        <taxon>Marimicrobium</taxon>
    </lineage>
</organism>
<feature type="chain" id="PRO_5045646038" evidence="1">
    <location>
        <begin position="27"/>
        <end position="198"/>
    </location>
</feature>
<name>A0ABT3T131_9GAMM</name>
<feature type="signal peptide" evidence="1">
    <location>
        <begin position="1"/>
        <end position="26"/>
    </location>
</feature>
<reference evidence="2" key="1">
    <citation type="submission" date="2019-02" db="EMBL/GenBank/DDBJ databases">
        <authorList>
            <person name="Li S.-H."/>
        </authorList>
    </citation>
    <scope>NUCLEOTIDE SEQUENCE</scope>
    <source>
        <strain evidence="2">IMCC11814</strain>
    </source>
</reference>